<evidence type="ECO:0000313" key="4">
    <source>
        <dbReference type="Proteomes" id="UP001597115"/>
    </source>
</evidence>
<gene>
    <name evidence="3" type="ORF">ACFSCW_04240</name>
</gene>
<dbReference type="Gene3D" id="1.10.10.10">
    <property type="entry name" value="Winged helix-like DNA-binding domain superfamily/Winged helix DNA-binding domain"/>
    <property type="match status" value="1"/>
</dbReference>
<dbReference type="Pfam" id="PF00293">
    <property type="entry name" value="NUDIX"/>
    <property type="match status" value="1"/>
</dbReference>
<dbReference type="SUPFAM" id="SSF55811">
    <property type="entry name" value="Nudix"/>
    <property type="match status" value="1"/>
</dbReference>
<name>A0ABW4I0F2_9SPHN</name>
<dbReference type="RefSeq" id="WP_380887223.1">
    <property type="nucleotide sequence ID" value="NZ_JBHUDY010000001.1"/>
</dbReference>
<dbReference type="InterPro" id="IPR000086">
    <property type="entry name" value="NUDIX_hydrolase_dom"/>
</dbReference>
<dbReference type="Proteomes" id="UP001597115">
    <property type="component" value="Unassembled WGS sequence"/>
</dbReference>
<organism evidence="3 4">
    <name type="scientific">Sphingomonas tabacisoli</name>
    <dbReference type="NCBI Taxonomy" id="2249466"/>
    <lineage>
        <taxon>Bacteria</taxon>
        <taxon>Pseudomonadati</taxon>
        <taxon>Pseudomonadota</taxon>
        <taxon>Alphaproteobacteria</taxon>
        <taxon>Sphingomonadales</taxon>
        <taxon>Sphingomonadaceae</taxon>
        <taxon>Sphingomonas</taxon>
    </lineage>
</organism>
<dbReference type="SUPFAM" id="SSF46785">
    <property type="entry name" value="Winged helix' DNA-binding domain"/>
    <property type="match status" value="1"/>
</dbReference>
<dbReference type="InterPro" id="IPR036390">
    <property type="entry name" value="WH_DNA-bd_sf"/>
</dbReference>
<dbReference type="PANTHER" id="PTHR43736">
    <property type="entry name" value="ADP-RIBOSE PYROPHOSPHATASE"/>
    <property type="match status" value="1"/>
</dbReference>
<accession>A0ABW4I0F2</accession>
<dbReference type="CDD" id="cd18873">
    <property type="entry name" value="NUDIX_NadM_like"/>
    <property type="match status" value="1"/>
</dbReference>
<dbReference type="Gene3D" id="3.90.79.10">
    <property type="entry name" value="Nucleoside Triphosphate Pyrophosphohydrolase"/>
    <property type="match status" value="1"/>
</dbReference>
<keyword evidence="4" id="KW-1185">Reference proteome</keyword>
<dbReference type="InterPro" id="IPR015797">
    <property type="entry name" value="NUDIX_hydrolase-like_dom_sf"/>
</dbReference>
<feature type="domain" description="Nudix hydrolase" evidence="1">
    <location>
        <begin position="26"/>
        <end position="122"/>
    </location>
</feature>
<reference evidence="4" key="1">
    <citation type="journal article" date="2019" name="Int. J. Syst. Evol. Microbiol.">
        <title>The Global Catalogue of Microorganisms (GCM) 10K type strain sequencing project: providing services to taxonomists for standard genome sequencing and annotation.</title>
        <authorList>
            <consortium name="The Broad Institute Genomics Platform"/>
            <consortium name="The Broad Institute Genome Sequencing Center for Infectious Disease"/>
            <person name="Wu L."/>
            <person name="Ma J."/>
        </authorList>
    </citation>
    <scope>NUCLEOTIDE SEQUENCE [LARGE SCALE GENOMIC DNA]</scope>
    <source>
        <strain evidence="4">CGMCC 1.16275</strain>
    </source>
</reference>
<protein>
    <submittedName>
        <fullName evidence="3">NUDIX domain-containing protein</fullName>
    </submittedName>
</protein>
<dbReference type="EMBL" id="JBHUDY010000001">
    <property type="protein sequence ID" value="MFD1611007.1"/>
    <property type="molecule type" value="Genomic_DNA"/>
</dbReference>
<evidence type="ECO:0000259" key="1">
    <source>
        <dbReference type="Pfam" id="PF00293"/>
    </source>
</evidence>
<dbReference type="PANTHER" id="PTHR43736:SF4">
    <property type="entry name" value="SLR1690 PROTEIN"/>
    <property type="match status" value="1"/>
</dbReference>
<comment type="caution">
    <text evidence="3">The sequence shown here is derived from an EMBL/GenBank/DDBJ whole genome shotgun (WGS) entry which is preliminary data.</text>
</comment>
<dbReference type="Pfam" id="PF21906">
    <property type="entry name" value="WHD_NrtR"/>
    <property type="match status" value="1"/>
</dbReference>
<dbReference type="InterPro" id="IPR054105">
    <property type="entry name" value="WHD_NrtR"/>
</dbReference>
<feature type="domain" description="NrtR DNA-binding winged helix" evidence="2">
    <location>
        <begin position="170"/>
        <end position="230"/>
    </location>
</feature>
<evidence type="ECO:0000313" key="3">
    <source>
        <dbReference type="EMBL" id="MFD1611007.1"/>
    </source>
</evidence>
<proteinExistence type="predicted"/>
<evidence type="ECO:0000259" key="2">
    <source>
        <dbReference type="Pfam" id="PF21906"/>
    </source>
</evidence>
<sequence length="234" mass="26461">MNESDFIASYDPSAFERPSVTVDLVLLTIRDRSLQVLLVERTEHPFIHQFALPGSFVPMDETLDEAAQRVLRDKAGMPPTFLEQLYTFGDVKRDPRMRVISVAYFALLPHSALGHIDPDHRDLATVNFTDGGAGVFTNDGVRLTLPFDHGQIVATAVDRLRAKLDWSDVAFALLPQEFTLRELQEVHEVILGRPLNKPAFRTRMLGTGRLEPTGRQESGHRFRPAELYRLKVTQ</sequence>
<dbReference type="InterPro" id="IPR036388">
    <property type="entry name" value="WH-like_DNA-bd_sf"/>
</dbReference>